<name>A0A8S3VNR9_MYTED</name>
<evidence type="ECO:0000313" key="3">
    <source>
        <dbReference type="Proteomes" id="UP000683360"/>
    </source>
</evidence>
<dbReference type="Proteomes" id="UP000683360">
    <property type="component" value="Unassembled WGS sequence"/>
</dbReference>
<dbReference type="EMBL" id="CAJPWZ010003318">
    <property type="protein sequence ID" value="CAG2256939.1"/>
    <property type="molecule type" value="Genomic_DNA"/>
</dbReference>
<dbReference type="AlphaFoldDB" id="A0A8S3VNR9"/>
<accession>A0A8S3VNR9</accession>
<dbReference type="CDD" id="cd19756">
    <property type="entry name" value="Bbox2"/>
    <property type="match status" value="1"/>
</dbReference>
<dbReference type="Gene3D" id="3.30.160.60">
    <property type="entry name" value="Classic Zinc Finger"/>
    <property type="match status" value="1"/>
</dbReference>
<comment type="caution">
    <text evidence="2">The sequence shown here is derived from an EMBL/GenBank/DDBJ whole genome shotgun (WGS) entry which is preliminary data.</text>
</comment>
<keyword evidence="3" id="KW-1185">Reference proteome</keyword>
<dbReference type="InterPro" id="IPR056907">
    <property type="entry name" value="UTP6_C"/>
</dbReference>
<gene>
    <name evidence="2" type="ORF">MEDL_68346</name>
</gene>
<feature type="domain" description="U3 small nucleolar RNA-associated protein 6 homolog C-terminal" evidence="1">
    <location>
        <begin position="19"/>
        <end position="136"/>
    </location>
</feature>
<evidence type="ECO:0000313" key="2">
    <source>
        <dbReference type="EMBL" id="CAG2256939.1"/>
    </source>
</evidence>
<organism evidence="2 3">
    <name type="scientific">Mytilus edulis</name>
    <name type="common">Blue mussel</name>
    <dbReference type="NCBI Taxonomy" id="6550"/>
    <lineage>
        <taxon>Eukaryota</taxon>
        <taxon>Metazoa</taxon>
        <taxon>Spiralia</taxon>
        <taxon>Lophotrochozoa</taxon>
        <taxon>Mollusca</taxon>
        <taxon>Bivalvia</taxon>
        <taxon>Autobranchia</taxon>
        <taxon>Pteriomorphia</taxon>
        <taxon>Mytilida</taxon>
        <taxon>Mytiloidea</taxon>
        <taxon>Mytilidae</taxon>
        <taxon>Mytilinae</taxon>
        <taxon>Mytilus</taxon>
    </lineage>
</organism>
<protein>
    <recommendedName>
        <fullName evidence="1">U3 small nucleolar RNA-associated protein 6 homolog C-terminal domain-containing protein</fullName>
    </recommendedName>
</protein>
<evidence type="ECO:0000259" key="1">
    <source>
        <dbReference type="Pfam" id="PF24892"/>
    </source>
</evidence>
<dbReference type="Gene3D" id="1.25.40.10">
    <property type="entry name" value="Tetratricopeptide repeat domain"/>
    <property type="match status" value="1"/>
</dbReference>
<reference evidence="2" key="1">
    <citation type="submission" date="2021-03" db="EMBL/GenBank/DDBJ databases">
        <authorList>
            <person name="Bekaert M."/>
        </authorList>
    </citation>
    <scope>NUCLEOTIDE SEQUENCE</scope>
</reference>
<dbReference type="InterPro" id="IPR011990">
    <property type="entry name" value="TPR-like_helical_dom_sf"/>
</dbReference>
<sequence length="337" mass="38315">MQDLKDVNVHCLSNAGKMDVTWKFYLTACLELIEDESQTLTVREKRIHKVLSLFESAATGDFLSDDLYLKWIKVLVNVGLVETALQTVQRAVSQHALSMLLWRQYLLLSMRTQCDVTDAILIFKESQKHVPEKSVTAGIDNVCLLFIVGSSLYKLVENCCIELGHDDSERDVSFQDLKCKEHTTQTCGFYCKDCKQFICGKYITKDHCGYDAVDEEEYEHEMTLLLASQKEAERMFRDLTLSNPSAVSSYKSGSTEMTEVRIIFIRQFSTEFTRISKVLSSSDDSAWIVHPSAKFLQHVKMTEGSLQVLSEFKMHVGDMAYMSKNEILLSVGGTAWL</sequence>
<proteinExistence type="predicted"/>
<dbReference type="Pfam" id="PF24892">
    <property type="entry name" value="UTP6_C"/>
    <property type="match status" value="1"/>
</dbReference>
<dbReference type="OrthoDB" id="6148218at2759"/>